<proteinExistence type="predicted"/>
<comment type="caution">
    <text evidence="1">The sequence shown here is derived from an EMBL/GenBank/DDBJ whole genome shotgun (WGS) entry which is preliminary data.</text>
</comment>
<sequence>MAVEQPGFVEAADGKAQAVTHRGQVLAGGFIHGAGLRLENTASVECRGRIGEPSAAPSVFRLSFGTVYLPRGGFATWNVPIGDAARMAWVYISAFSFKLLAHSARSNRRAHR</sequence>
<evidence type="ECO:0000313" key="1">
    <source>
        <dbReference type="EMBL" id="GHD55123.1"/>
    </source>
</evidence>
<accession>A0ABQ3GW30</accession>
<reference evidence="2" key="1">
    <citation type="journal article" date="2019" name="Int. J. Syst. Evol. Microbiol.">
        <title>The Global Catalogue of Microorganisms (GCM) 10K type strain sequencing project: providing services to taxonomists for standard genome sequencing and annotation.</title>
        <authorList>
            <consortium name="The Broad Institute Genomics Platform"/>
            <consortium name="The Broad Institute Genome Sequencing Center for Infectious Disease"/>
            <person name="Wu L."/>
            <person name="Ma J."/>
        </authorList>
    </citation>
    <scope>NUCLEOTIDE SEQUENCE [LARGE SCALE GENOMIC DNA]</scope>
    <source>
        <strain evidence="2">KCTC 23701</strain>
    </source>
</reference>
<gene>
    <name evidence="1" type="ORF">GCM10007350_00340</name>
</gene>
<protein>
    <submittedName>
        <fullName evidence="1">Uncharacterized protein</fullName>
    </submittedName>
</protein>
<keyword evidence="2" id="KW-1185">Reference proteome</keyword>
<dbReference type="Proteomes" id="UP000604737">
    <property type="component" value="Unassembled WGS sequence"/>
</dbReference>
<dbReference type="EMBL" id="BMYO01000001">
    <property type="protein sequence ID" value="GHD55123.1"/>
    <property type="molecule type" value="Genomic_DNA"/>
</dbReference>
<organism evidence="1 2">
    <name type="scientific">Jeongeupia chitinilytica</name>
    <dbReference type="NCBI Taxonomy" id="1041641"/>
    <lineage>
        <taxon>Bacteria</taxon>
        <taxon>Pseudomonadati</taxon>
        <taxon>Pseudomonadota</taxon>
        <taxon>Betaproteobacteria</taxon>
        <taxon>Neisseriales</taxon>
        <taxon>Chitinibacteraceae</taxon>
        <taxon>Jeongeupia</taxon>
    </lineage>
</organism>
<name>A0ABQ3GW30_9NEIS</name>
<evidence type="ECO:0000313" key="2">
    <source>
        <dbReference type="Proteomes" id="UP000604737"/>
    </source>
</evidence>